<dbReference type="GO" id="GO:0034432">
    <property type="term" value="F:bis(5'-adenosyl)-pentaphosphatase activity"/>
    <property type="evidence" value="ECO:0007669"/>
    <property type="project" value="TreeGrafter"/>
</dbReference>
<dbReference type="GO" id="GO:0008486">
    <property type="term" value="F:diphosphoinositol-polyphosphate diphosphatase activity"/>
    <property type="evidence" value="ECO:0007669"/>
    <property type="project" value="TreeGrafter"/>
</dbReference>
<dbReference type="PANTHER" id="PTHR12629:SF0">
    <property type="entry name" value="DIPHOSPHOINOSITOL-POLYPHOSPHATE DIPHOSPHATASE"/>
    <property type="match status" value="1"/>
</dbReference>
<dbReference type="PANTHER" id="PTHR12629">
    <property type="entry name" value="DIPHOSPHOINOSITOL POLYPHOSPHATE PHOSPHOHYDROLASE"/>
    <property type="match status" value="1"/>
</dbReference>
<dbReference type="GO" id="GO:0005634">
    <property type="term" value="C:nucleus"/>
    <property type="evidence" value="ECO:0007669"/>
    <property type="project" value="TreeGrafter"/>
</dbReference>
<dbReference type="Gene3D" id="3.90.79.10">
    <property type="entry name" value="Nucleoside Triphosphate Pyrophosphohydrolase"/>
    <property type="match status" value="1"/>
</dbReference>
<proteinExistence type="predicted"/>
<comment type="caution">
    <text evidence="6">The sequence shown here is derived from an EMBL/GenBank/DDBJ whole genome shotgun (WGS) entry which is preliminary data.</text>
</comment>
<dbReference type="InterPro" id="IPR047198">
    <property type="entry name" value="DDP-like_NUDIX"/>
</dbReference>
<dbReference type="PROSITE" id="PS51462">
    <property type="entry name" value="NUDIX"/>
    <property type="match status" value="1"/>
</dbReference>
<dbReference type="SUPFAM" id="SSF55811">
    <property type="entry name" value="Nudix"/>
    <property type="match status" value="1"/>
</dbReference>
<dbReference type="GO" id="GO:0005737">
    <property type="term" value="C:cytoplasm"/>
    <property type="evidence" value="ECO:0007669"/>
    <property type="project" value="TreeGrafter"/>
</dbReference>
<evidence type="ECO:0000313" key="7">
    <source>
        <dbReference type="Proteomes" id="UP000646827"/>
    </source>
</evidence>
<gene>
    <name evidence="6" type="ORF">INT45_006296</name>
</gene>
<dbReference type="PROSITE" id="PS00893">
    <property type="entry name" value="NUDIX_BOX"/>
    <property type="match status" value="1"/>
</dbReference>
<evidence type="ECO:0000256" key="1">
    <source>
        <dbReference type="ARBA" id="ARBA00001946"/>
    </source>
</evidence>
<dbReference type="GO" id="GO:0034431">
    <property type="term" value="F:bis(5'-adenosyl)-hexaphosphatase activity"/>
    <property type="evidence" value="ECO:0007669"/>
    <property type="project" value="TreeGrafter"/>
</dbReference>
<dbReference type="GO" id="GO:0071543">
    <property type="term" value="P:diphosphoinositol polyphosphate metabolic process"/>
    <property type="evidence" value="ECO:0007669"/>
    <property type="project" value="TreeGrafter"/>
</dbReference>
<keyword evidence="4" id="KW-0460">Magnesium</keyword>
<dbReference type="Pfam" id="PF00293">
    <property type="entry name" value="NUDIX"/>
    <property type="match status" value="1"/>
</dbReference>
<evidence type="ECO:0000313" key="6">
    <source>
        <dbReference type="EMBL" id="KAG2215059.1"/>
    </source>
</evidence>
<dbReference type="AlphaFoldDB" id="A0A8H7RQ56"/>
<evidence type="ECO:0000256" key="3">
    <source>
        <dbReference type="ARBA" id="ARBA00022801"/>
    </source>
</evidence>
<dbReference type="InterPro" id="IPR000086">
    <property type="entry name" value="NUDIX_hydrolase_dom"/>
</dbReference>
<organism evidence="6 7">
    <name type="scientific">Circinella minor</name>
    <dbReference type="NCBI Taxonomy" id="1195481"/>
    <lineage>
        <taxon>Eukaryota</taxon>
        <taxon>Fungi</taxon>
        <taxon>Fungi incertae sedis</taxon>
        <taxon>Mucoromycota</taxon>
        <taxon>Mucoromycotina</taxon>
        <taxon>Mucoromycetes</taxon>
        <taxon>Mucorales</taxon>
        <taxon>Lichtheimiaceae</taxon>
        <taxon>Circinella</taxon>
    </lineage>
</organism>
<accession>A0A8H7RQ56</accession>
<dbReference type="GO" id="GO:1901911">
    <property type="term" value="P:adenosine 5'-(hexahydrogen pentaphosphate) catabolic process"/>
    <property type="evidence" value="ECO:0007669"/>
    <property type="project" value="TreeGrafter"/>
</dbReference>
<dbReference type="GO" id="GO:1901907">
    <property type="term" value="P:diadenosine pentaphosphate catabolic process"/>
    <property type="evidence" value="ECO:0007669"/>
    <property type="project" value="TreeGrafter"/>
</dbReference>
<dbReference type="Proteomes" id="UP000646827">
    <property type="component" value="Unassembled WGS sequence"/>
</dbReference>
<dbReference type="GO" id="GO:0000298">
    <property type="term" value="F:endopolyphosphatase activity"/>
    <property type="evidence" value="ECO:0007669"/>
    <property type="project" value="TreeGrafter"/>
</dbReference>
<dbReference type="GO" id="GO:1901909">
    <property type="term" value="P:diadenosine hexaphosphate catabolic process"/>
    <property type="evidence" value="ECO:0007669"/>
    <property type="project" value="TreeGrafter"/>
</dbReference>
<dbReference type="EMBL" id="JAEPRB010000551">
    <property type="protein sequence ID" value="KAG2215059.1"/>
    <property type="molecule type" value="Genomic_DNA"/>
</dbReference>
<name>A0A8H7RQ56_9FUNG</name>
<protein>
    <recommendedName>
        <fullName evidence="5">Nudix hydrolase domain-containing protein</fullName>
    </recommendedName>
</protein>
<sequence length="156" mass="18031">MYPSEARTGRENQRYTTDGIRQVSIGITIDPKTKKVLLITSSKYPNAWVLPKGGWENDETQEEAAKRETYEEAGVLGEIVSFLGNDQDYSFDGKPKTFYWIYELYVNKIMDTWPENNIRQRDWFTYDEAIEKLKRKSVLQNALKKSSIASSSITSL</sequence>
<reference evidence="6 7" key="1">
    <citation type="submission" date="2020-12" db="EMBL/GenBank/DDBJ databases">
        <title>Metabolic potential, ecology and presence of endohyphal bacteria is reflected in genomic diversity of Mucoromycotina.</title>
        <authorList>
            <person name="Muszewska A."/>
            <person name="Okrasinska A."/>
            <person name="Steczkiewicz K."/>
            <person name="Drgas O."/>
            <person name="Orlowska M."/>
            <person name="Perlinska-Lenart U."/>
            <person name="Aleksandrzak-Piekarczyk T."/>
            <person name="Szatraj K."/>
            <person name="Zielenkiewicz U."/>
            <person name="Pilsyk S."/>
            <person name="Malc E."/>
            <person name="Mieczkowski P."/>
            <person name="Kruszewska J.S."/>
            <person name="Biernat P."/>
            <person name="Pawlowska J."/>
        </authorList>
    </citation>
    <scope>NUCLEOTIDE SEQUENCE [LARGE SCALE GENOMIC DNA]</scope>
    <source>
        <strain evidence="6 7">CBS 142.35</strain>
    </source>
</reference>
<dbReference type="CDD" id="cd04666">
    <property type="entry name" value="NUDIX_DIPP2_like_Nudt4"/>
    <property type="match status" value="1"/>
</dbReference>
<feature type="domain" description="Nudix hydrolase" evidence="5">
    <location>
        <begin position="19"/>
        <end position="147"/>
    </location>
</feature>
<evidence type="ECO:0000256" key="4">
    <source>
        <dbReference type="ARBA" id="ARBA00022842"/>
    </source>
</evidence>
<keyword evidence="2" id="KW-0479">Metal-binding</keyword>
<dbReference type="InterPro" id="IPR015797">
    <property type="entry name" value="NUDIX_hydrolase-like_dom_sf"/>
</dbReference>
<evidence type="ECO:0000259" key="5">
    <source>
        <dbReference type="PROSITE" id="PS51462"/>
    </source>
</evidence>
<dbReference type="InterPro" id="IPR020084">
    <property type="entry name" value="NUDIX_hydrolase_CS"/>
</dbReference>
<keyword evidence="3" id="KW-0378">Hydrolase</keyword>
<dbReference type="GO" id="GO:0046872">
    <property type="term" value="F:metal ion binding"/>
    <property type="evidence" value="ECO:0007669"/>
    <property type="project" value="UniProtKB-KW"/>
</dbReference>
<comment type="cofactor">
    <cofactor evidence="1">
        <name>Mg(2+)</name>
        <dbReference type="ChEBI" id="CHEBI:18420"/>
    </cofactor>
</comment>
<dbReference type="OrthoDB" id="2011998at2759"/>
<evidence type="ECO:0000256" key="2">
    <source>
        <dbReference type="ARBA" id="ARBA00022723"/>
    </source>
</evidence>
<keyword evidence="7" id="KW-1185">Reference proteome</keyword>